<gene>
    <name evidence="1" type="ORF">PGT21_015970</name>
</gene>
<protein>
    <submittedName>
        <fullName evidence="1">Uncharacterized protein</fullName>
    </submittedName>
</protein>
<reference evidence="1 2" key="1">
    <citation type="submission" date="2019-05" db="EMBL/GenBank/DDBJ databases">
        <title>Emergence of the Ug99 lineage of the wheat stem rust pathogen through somatic hybridization.</title>
        <authorList>
            <person name="Li F."/>
            <person name="Upadhyaya N.M."/>
            <person name="Sperschneider J."/>
            <person name="Matny O."/>
            <person name="Nguyen-Phuc H."/>
            <person name="Mago R."/>
            <person name="Raley C."/>
            <person name="Miller M.E."/>
            <person name="Silverstein K.A.T."/>
            <person name="Henningsen E."/>
            <person name="Hirsch C.D."/>
            <person name="Visser B."/>
            <person name="Pretorius Z.A."/>
            <person name="Steffenson B.J."/>
            <person name="Schwessinger B."/>
            <person name="Dodds P.N."/>
            <person name="Figueroa M."/>
        </authorList>
    </citation>
    <scope>NUCLEOTIDE SEQUENCE [LARGE SCALE GENOMIC DNA]</scope>
    <source>
        <strain evidence="1">21-0</strain>
    </source>
</reference>
<dbReference type="EMBL" id="VSWC01000054">
    <property type="protein sequence ID" value="KAA1099641.1"/>
    <property type="molecule type" value="Genomic_DNA"/>
</dbReference>
<evidence type="ECO:0000313" key="1">
    <source>
        <dbReference type="EMBL" id="KAA1099641.1"/>
    </source>
</evidence>
<keyword evidence="2" id="KW-1185">Reference proteome</keyword>
<evidence type="ECO:0000313" key="2">
    <source>
        <dbReference type="Proteomes" id="UP000324748"/>
    </source>
</evidence>
<proteinExistence type="predicted"/>
<dbReference type="Proteomes" id="UP000324748">
    <property type="component" value="Unassembled WGS sequence"/>
</dbReference>
<comment type="caution">
    <text evidence="1">The sequence shown here is derived from an EMBL/GenBank/DDBJ whole genome shotgun (WGS) entry which is preliminary data.</text>
</comment>
<dbReference type="AlphaFoldDB" id="A0A5B0PEF2"/>
<accession>A0A5B0PEF2</accession>
<sequence length="116" mass="13178">MQLVSYVVYQPQSVLTDWQPIPSTNLIQTHHVPPSSRLKHRRFGDSQRSQISTLAGKQPGIPNYEKHSVGLGACEVENEVMVALIQHRNTLHNYDPVSVTHYQPSLDYHHRALCPT</sequence>
<organism evidence="1 2">
    <name type="scientific">Puccinia graminis f. sp. tritici</name>
    <dbReference type="NCBI Taxonomy" id="56615"/>
    <lineage>
        <taxon>Eukaryota</taxon>
        <taxon>Fungi</taxon>
        <taxon>Dikarya</taxon>
        <taxon>Basidiomycota</taxon>
        <taxon>Pucciniomycotina</taxon>
        <taxon>Pucciniomycetes</taxon>
        <taxon>Pucciniales</taxon>
        <taxon>Pucciniaceae</taxon>
        <taxon>Puccinia</taxon>
    </lineage>
</organism>
<name>A0A5B0PEF2_PUCGR</name>